<gene>
    <name evidence="2" type="ORF">HMPREF9473_00657</name>
</gene>
<dbReference type="HOGENOM" id="CLU_283821_0_0_9"/>
<feature type="compositionally biased region" description="Basic and acidic residues" evidence="1">
    <location>
        <begin position="417"/>
        <end position="427"/>
    </location>
</feature>
<feature type="compositionally biased region" description="Polar residues" evidence="1">
    <location>
        <begin position="136"/>
        <end position="156"/>
    </location>
</feature>
<feature type="compositionally biased region" description="Low complexity" evidence="1">
    <location>
        <begin position="249"/>
        <end position="286"/>
    </location>
</feature>
<dbReference type="PATRIC" id="fig|742737.3.peg.656"/>
<keyword evidence="3" id="KW-1185">Reference proteome</keyword>
<sequence>MVCLMMPSFAGATWADVETYDYVGVTKECMIDMDIEALQENIEYAISYNVQFNSSVMKFDSEDEELVKQYEALFSSKKNEEPLYYVDYDFGENILPAGAKVSVFARKQMTDAVEETQPAETEASKASVASPAEAATTEQSAPTESQEIVESETVSDVSEPESTQTDSTADSTEETTQGAIQIEIPDNSEAIETSEITTVQAGEQESVTEPIDSTEPTESKEPTESTEQTETSEISRPTEISEPTKTSELETSITEASTEISSTETSPVETSSTATASPTVTETSPTKTPDVTETAAVAEENDYENATGSNADKAKAEDYKITGNEEIILFFQNKSIDDYIFQVRIGNRQTGKIYVPSASVLLEETNLEKKRLEALEALETLESVEGAGNLGGGAGGAGGGGGAGGSGNGSADSTAESDDKTVTDKTDTVQTETNDSAVTESDNQNTENENPESGDISQGETGDNQSPETNAPEADDNSQAPEANAPEADNNNQAPEANEPEAANDNQAPEANEPEAANDNAPAEGLEVSISTHQVPRVAAPVAGEVNDEDFENRPGADSEEEVSYEEGYVASTDPNEELGMVLEALIYKEKSKIRFYSSTSSARNTSGASVSFLMSEVNQRALTGATGTLTIKKELADGAETFAEGEVYTYDVTLANLPATATVTLEGEILSIAGSKIETSLSLAPGESKTFAGLPVDTRYTVTQTGVPVGELETPDEIIVEGGEGTVDTVAGMVSGTIQADGTLGKGEIVWDKTKNEWYDENGQLADIDAMLGSQFRWYIDWEGGQGTTTKTTAELLNGEKGSAQKVVFNLNGGGIDIFYNLNRKTRQDDNVWPSVRKVQVGRVSSVIEQSYNNKQEIEEMLGDHFIDWEYNERTKDYTTLVQYVKSWRVRPASSLADTGLSSPGAQSVVLTYRGAYKEKLITMVLRKQLVSSESDSTPMVDDENQTFLYRIENIEEGRPHTGEAFYATITVGKGSSEASCTLTNIPASTQYLITELDNLRYLPVGGPSQTVNPMESEDDIVFTGYKAYTGYFSDTNVIVNRVTPVEPDKFQLTTEYPDGQPLNLNIKLTPPPALVPDKDKTGMGDGGDAELPAA</sequence>
<feature type="compositionally biased region" description="Polar residues" evidence="1">
    <location>
        <begin position="190"/>
        <end position="207"/>
    </location>
</feature>
<dbReference type="AlphaFoldDB" id="G5IAY0"/>
<feature type="compositionally biased region" description="Low complexity" evidence="1">
    <location>
        <begin position="479"/>
        <end position="521"/>
    </location>
</feature>
<feature type="compositionally biased region" description="Polar residues" evidence="1">
    <location>
        <begin position="430"/>
        <end position="448"/>
    </location>
</feature>
<evidence type="ECO:0000256" key="1">
    <source>
        <dbReference type="SAM" id="MobiDB-lite"/>
    </source>
</evidence>
<protein>
    <submittedName>
        <fullName evidence="2">Uncharacterized protein</fullName>
    </submittedName>
</protein>
<feature type="region of interest" description="Disordered" evidence="1">
    <location>
        <begin position="392"/>
        <end position="521"/>
    </location>
</feature>
<dbReference type="Gene3D" id="2.60.40.1140">
    <property type="entry name" value="Collagen-binding surface protein Cna, B-type domain"/>
    <property type="match status" value="1"/>
</dbReference>
<feature type="compositionally biased region" description="Polar residues" evidence="1">
    <location>
        <begin position="455"/>
        <end position="469"/>
    </location>
</feature>
<comment type="caution">
    <text evidence="2">The sequence shown here is derived from an EMBL/GenBank/DDBJ whole genome shotgun (WGS) entry which is preliminary data.</text>
</comment>
<reference evidence="2 3" key="1">
    <citation type="submission" date="2011-08" db="EMBL/GenBank/DDBJ databases">
        <title>The Genome Sequence of Clostridium hathewayi WAL-18680.</title>
        <authorList>
            <consortium name="The Broad Institute Genome Sequencing Platform"/>
            <person name="Earl A."/>
            <person name="Ward D."/>
            <person name="Feldgarden M."/>
            <person name="Gevers D."/>
            <person name="Finegold S.M."/>
            <person name="Summanen P.H."/>
            <person name="Molitoris D.R."/>
            <person name="Song M."/>
            <person name="Daigneault M."/>
            <person name="Allen-Vercoe E."/>
            <person name="Young S.K."/>
            <person name="Zeng Q."/>
            <person name="Gargeya S."/>
            <person name="Fitzgerald M."/>
            <person name="Haas B."/>
            <person name="Abouelleil A."/>
            <person name="Alvarado L."/>
            <person name="Arachchi H.M."/>
            <person name="Berlin A."/>
            <person name="Brown A."/>
            <person name="Chapman S.B."/>
            <person name="Chen Z."/>
            <person name="Dunbar C."/>
            <person name="Freedman E."/>
            <person name="Gearin G."/>
            <person name="Gellesch M."/>
            <person name="Goldberg J."/>
            <person name="Griggs A."/>
            <person name="Gujja S."/>
            <person name="Heiman D."/>
            <person name="Howarth C."/>
            <person name="Larson L."/>
            <person name="Lui A."/>
            <person name="MacDonald P.J.P."/>
            <person name="Montmayeur A."/>
            <person name="Murphy C."/>
            <person name="Neiman D."/>
            <person name="Pearson M."/>
            <person name="Priest M."/>
            <person name="Roberts A."/>
            <person name="Saif S."/>
            <person name="Shea T."/>
            <person name="Shenoy N."/>
            <person name="Sisk P."/>
            <person name="Stolte C."/>
            <person name="Sykes S."/>
            <person name="Wortman J."/>
            <person name="Nusbaum C."/>
            <person name="Birren B."/>
        </authorList>
    </citation>
    <scope>NUCLEOTIDE SEQUENCE [LARGE SCALE GENOMIC DNA]</scope>
    <source>
        <strain evidence="2 3">WAL-18680</strain>
    </source>
</reference>
<accession>G5IAY0</accession>
<proteinExistence type="predicted"/>
<feature type="compositionally biased region" description="Gly residues" evidence="1">
    <location>
        <begin position="392"/>
        <end position="408"/>
    </location>
</feature>
<name>G5IAY0_9FIRM</name>
<feature type="region of interest" description="Disordered" evidence="1">
    <location>
        <begin position="1063"/>
        <end position="1096"/>
    </location>
</feature>
<dbReference type="Proteomes" id="UP000005384">
    <property type="component" value="Unassembled WGS sequence"/>
</dbReference>
<evidence type="ECO:0000313" key="3">
    <source>
        <dbReference type="Proteomes" id="UP000005384"/>
    </source>
</evidence>
<feature type="region of interest" description="Disordered" evidence="1">
    <location>
        <begin position="542"/>
        <end position="564"/>
    </location>
</feature>
<dbReference type="EMBL" id="ADLN01000005">
    <property type="protein sequence ID" value="EHI61295.1"/>
    <property type="molecule type" value="Genomic_DNA"/>
</dbReference>
<feature type="region of interest" description="Disordered" evidence="1">
    <location>
        <begin position="112"/>
        <end position="291"/>
    </location>
</feature>
<feature type="compositionally biased region" description="Low complexity" evidence="1">
    <location>
        <begin position="161"/>
        <end position="177"/>
    </location>
</feature>
<organism evidence="2 3">
    <name type="scientific">Hungatella hathewayi WAL-18680</name>
    <dbReference type="NCBI Taxonomy" id="742737"/>
    <lineage>
        <taxon>Bacteria</taxon>
        <taxon>Bacillati</taxon>
        <taxon>Bacillota</taxon>
        <taxon>Clostridia</taxon>
        <taxon>Lachnospirales</taxon>
        <taxon>Lachnospiraceae</taxon>
        <taxon>Hungatella</taxon>
    </lineage>
</organism>
<evidence type="ECO:0000313" key="2">
    <source>
        <dbReference type="EMBL" id="EHI61295.1"/>
    </source>
</evidence>